<dbReference type="Pfam" id="PF01053">
    <property type="entry name" value="Cys_Met_Meta_PP"/>
    <property type="match status" value="1"/>
</dbReference>
<reference evidence="7 8" key="1">
    <citation type="submission" date="2016-11" db="EMBL/GenBank/DDBJ databases">
        <title>Genome sequencing of Zhihengliuella aestuarii B18 antagonistic to Plasmodiophora brassicae.</title>
        <authorList>
            <person name="Luo Y."/>
        </authorList>
    </citation>
    <scope>NUCLEOTIDE SEQUENCE [LARGE SCALE GENOMIC DNA]</scope>
    <source>
        <strain evidence="7 8">B18</strain>
    </source>
</reference>
<evidence type="ECO:0000256" key="5">
    <source>
        <dbReference type="PIRSR" id="PIRSR001434-2"/>
    </source>
</evidence>
<dbReference type="OrthoDB" id="9780685at2"/>
<evidence type="ECO:0000256" key="1">
    <source>
        <dbReference type="ARBA" id="ARBA00001933"/>
    </source>
</evidence>
<dbReference type="Gene3D" id="3.90.1150.10">
    <property type="entry name" value="Aspartate Aminotransferase, domain 1"/>
    <property type="match status" value="1"/>
</dbReference>
<dbReference type="InterPro" id="IPR000277">
    <property type="entry name" value="Cys/Met-Metab_PyrdxlP-dep_enz"/>
</dbReference>
<dbReference type="InterPro" id="IPR015421">
    <property type="entry name" value="PyrdxlP-dep_Trfase_major"/>
</dbReference>
<evidence type="ECO:0000313" key="8">
    <source>
        <dbReference type="Proteomes" id="UP000183530"/>
    </source>
</evidence>
<dbReference type="GO" id="GO:0004124">
    <property type="term" value="F:cysteine synthase activity"/>
    <property type="evidence" value="ECO:0007669"/>
    <property type="project" value="TreeGrafter"/>
</dbReference>
<dbReference type="InterPro" id="IPR006235">
    <property type="entry name" value="OAc-hSer/O-AcSer_sulfhydrylase"/>
</dbReference>
<comment type="cofactor">
    <cofactor evidence="1 6">
        <name>pyridoxal 5'-phosphate</name>
        <dbReference type="ChEBI" id="CHEBI:597326"/>
    </cofactor>
</comment>
<evidence type="ECO:0000256" key="2">
    <source>
        <dbReference type="ARBA" id="ARBA00009077"/>
    </source>
</evidence>
<evidence type="ECO:0000313" key="7">
    <source>
        <dbReference type="EMBL" id="APF40787.1"/>
    </source>
</evidence>
<keyword evidence="3 7" id="KW-0808">Transferase</keyword>
<dbReference type="GO" id="GO:0005737">
    <property type="term" value="C:cytoplasm"/>
    <property type="evidence" value="ECO:0007669"/>
    <property type="project" value="TreeGrafter"/>
</dbReference>
<dbReference type="EMBL" id="CP018135">
    <property type="protein sequence ID" value="APF40787.1"/>
    <property type="molecule type" value="Genomic_DNA"/>
</dbReference>
<evidence type="ECO:0000256" key="6">
    <source>
        <dbReference type="RuleBase" id="RU362118"/>
    </source>
</evidence>
<keyword evidence="4 5" id="KW-0663">Pyridoxal phosphate</keyword>
<dbReference type="Proteomes" id="UP000183530">
    <property type="component" value="Chromosome"/>
</dbReference>
<dbReference type="InterPro" id="IPR054542">
    <property type="entry name" value="Cys_met_metab_PP"/>
</dbReference>
<dbReference type="PIRSF" id="PIRSF001434">
    <property type="entry name" value="CGS"/>
    <property type="match status" value="1"/>
</dbReference>
<dbReference type="KEGG" id="nae:BHE16_06940"/>
<dbReference type="SUPFAM" id="SSF53383">
    <property type="entry name" value="PLP-dependent transferases"/>
    <property type="match status" value="1"/>
</dbReference>
<sequence>MEGVSSLSQNSEHTFGFRTRALHAGGTPDAEHGSRAIPIHQTTSFVFKDADDAANLFALQKYGNIYSRIGNPTVAAFEERIASLEGGIGAVATSSGMAAEFITFAALCGTGDHIVASSKLYGGTITQLDVTLRRFGVETTFIESGDPADFKAAITENTKALYTEIVANPSGDIADLKGLAAVANEAGIPLIVDSTLTPPYLIRPFEHGADIIIHSATKFLGGHGTTLGGVVVESGRFNWGNGKFPSMTEPVPSYGNVSWWGNFGEYGFLTKLRSEQLRDIGPSLPAQSAFQLLIGVETLPQRMDAHLANAKTVAEWLNNDDRIEYVNYAGLPGHPHFDRAKELLPLGVGSVFSFGVKGGRAAGAKFIENLQLASHLANIGDAKTLVLHPASTTHQQLTAEQMLAGGIPEDLIRISVGIEDVEDIIWDLDQALAASQKADSAEVAAEVPAPACEIGVK</sequence>
<keyword evidence="8" id="KW-1185">Reference proteome</keyword>
<name>A0A1L2ZNI9_9MICC</name>
<protein>
    <submittedName>
        <fullName evidence="7">O-acetylhomoserine aminocarboxypropyltransferase</fullName>
    </submittedName>
</protein>
<dbReference type="STRING" id="556325.BHE16_06940"/>
<accession>A0A1L2ZNI9</accession>
<dbReference type="NCBIfam" id="TIGR01326">
    <property type="entry name" value="OAH_OAS_sulfhy"/>
    <property type="match status" value="1"/>
</dbReference>
<dbReference type="AlphaFoldDB" id="A0A1L2ZNI9"/>
<comment type="similarity">
    <text evidence="2 6">Belongs to the trans-sulfuration enzymes family.</text>
</comment>
<dbReference type="GO" id="GO:0006535">
    <property type="term" value="P:cysteine biosynthetic process from serine"/>
    <property type="evidence" value="ECO:0007669"/>
    <property type="project" value="TreeGrafter"/>
</dbReference>
<dbReference type="GO" id="GO:0030170">
    <property type="term" value="F:pyridoxal phosphate binding"/>
    <property type="evidence" value="ECO:0007669"/>
    <property type="project" value="InterPro"/>
</dbReference>
<dbReference type="PROSITE" id="PS00868">
    <property type="entry name" value="CYS_MET_METAB_PP"/>
    <property type="match status" value="1"/>
</dbReference>
<dbReference type="GO" id="GO:0003961">
    <property type="term" value="F:O-acetylhomoserine aminocarboxypropyltransferase activity"/>
    <property type="evidence" value="ECO:0007669"/>
    <property type="project" value="TreeGrafter"/>
</dbReference>
<dbReference type="InterPro" id="IPR015422">
    <property type="entry name" value="PyrdxlP-dep_Trfase_small"/>
</dbReference>
<dbReference type="GO" id="GO:0071269">
    <property type="term" value="P:L-homocysteine biosynthetic process"/>
    <property type="evidence" value="ECO:0007669"/>
    <property type="project" value="TreeGrafter"/>
</dbReference>
<gene>
    <name evidence="7" type="ORF">BHE16_06940</name>
</gene>
<dbReference type="InterPro" id="IPR015424">
    <property type="entry name" value="PyrdxlP-dep_Trfase"/>
</dbReference>
<dbReference type="CDD" id="cd00614">
    <property type="entry name" value="CGS_like"/>
    <property type="match status" value="1"/>
</dbReference>
<proteinExistence type="inferred from homology"/>
<dbReference type="Gene3D" id="3.40.640.10">
    <property type="entry name" value="Type I PLP-dependent aspartate aminotransferase-like (Major domain)"/>
    <property type="match status" value="1"/>
</dbReference>
<evidence type="ECO:0000256" key="3">
    <source>
        <dbReference type="ARBA" id="ARBA00022679"/>
    </source>
</evidence>
<dbReference type="FunFam" id="3.40.640.10:FF:000035">
    <property type="entry name" value="O-succinylhomoserine sulfhydrylase"/>
    <property type="match status" value="1"/>
</dbReference>
<dbReference type="PANTHER" id="PTHR43797">
    <property type="entry name" value="HOMOCYSTEINE/CYSTEINE SYNTHASE"/>
    <property type="match status" value="1"/>
</dbReference>
<organism evidence="7 8">
    <name type="scientific">Neomicrococcus aestuarii</name>
    <dbReference type="NCBI Taxonomy" id="556325"/>
    <lineage>
        <taxon>Bacteria</taxon>
        <taxon>Bacillati</taxon>
        <taxon>Actinomycetota</taxon>
        <taxon>Actinomycetes</taxon>
        <taxon>Micrococcales</taxon>
        <taxon>Micrococcaceae</taxon>
        <taxon>Neomicrococcus</taxon>
    </lineage>
</organism>
<feature type="modified residue" description="N6-(pyridoxal phosphate)lysine" evidence="5">
    <location>
        <position position="218"/>
    </location>
</feature>
<dbReference type="GO" id="GO:0019346">
    <property type="term" value="P:transsulfuration"/>
    <property type="evidence" value="ECO:0007669"/>
    <property type="project" value="InterPro"/>
</dbReference>
<evidence type="ECO:0000256" key="4">
    <source>
        <dbReference type="ARBA" id="ARBA00022898"/>
    </source>
</evidence>
<dbReference type="PANTHER" id="PTHR43797:SF2">
    <property type="entry name" value="HOMOCYSTEINE_CYSTEINE SYNTHASE"/>
    <property type="match status" value="1"/>
</dbReference>